<proteinExistence type="predicted"/>
<accession>A0ABT8B909</accession>
<evidence type="ECO:0000256" key="1">
    <source>
        <dbReference type="SAM" id="SignalP"/>
    </source>
</evidence>
<reference evidence="2" key="1">
    <citation type="journal article" date="2014" name="Int. J. Syst. Evol. Microbiol.">
        <title>Complete genome of a new Firmicutes species belonging to the dominant human colonic microbiota ('Ruminococcus bicirculans') reveals two chromosomes and a selective capacity to utilize plant glucans.</title>
        <authorList>
            <consortium name="NISC Comparative Sequencing Program"/>
            <person name="Wegmann U."/>
            <person name="Louis P."/>
            <person name="Goesmann A."/>
            <person name="Henrissat B."/>
            <person name="Duncan S.H."/>
            <person name="Flint H.J."/>
        </authorList>
    </citation>
    <scope>NUCLEOTIDE SEQUENCE</scope>
    <source>
        <strain evidence="2">CECT 7703</strain>
    </source>
</reference>
<keyword evidence="3" id="KW-1185">Reference proteome</keyword>
<feature type="chain" id="PRO_5046118572" description="DUF5329 domain-containing protein" evidence="1">
    <location>
        <begin position="29"/>
        <end position="132"/>
    </location>
</feature>
<organism evidence="2 3">
    <name type="scientific">Chitinimonas viridis</name>
    <dbReference type="NCBI Taxonomy" id="664880"/>
    <lineage>
        <taxon>Bacteria</taxon>
        <taxon>Pseudomonadati</taxon>
        <taxon>Pseudomonadota</taxon>
        <taxon>Betaproteobacteria</taxon>
        <taxon>Neisseriales</taxon>
        <taxon>Chitinibacteraceae</taxon>
        <taxon>Chitinimonas</taxon>
    </lineage>
</organism>
<evidence type="ECO:0000313" key="3">
    <source>
        <dbReference type="Proteomes" id="UP001180081"/>
    </source>
</evidence>
<feature type="signal peptide" evidence="1">
    <location>
        <begin position="1"/>
        <end position="28"/>
    </location>
</feature>
<comment type="caution">
    <text evidence="2">The sequence shown here is derived from an EMBL/GenBank/DDBJ whole genome shotgun (WGS) entry which is preliminary data.</text>
</comment>
<dbReference type="EMBL" id="JAUFPU010000018">
    <property type="protein sequence ID" value="MDN3578290.1"/>
    <property type="molecule type" value="Genomic_DNA"/>
</dbReference>
<keyword evidence="1" id="KW-0732">Signal</keyword>
<reference evidence="2" key="2">
    <citation type="submission" date="2023-06" db="EMBL/GenBank/DDBJ databases">
        <authorList>
            <person name="Lucena T."/>
            <person name="Sun Q."/>
        </authorList>
    </citation>
    <scope>NUCLEOTIDE SEQUENCE</scope>
    <source>
        <strain evidence="2">CECT 7703</strain>
    </source>
</reference>
<evidence type="ECO:0000313" key="2">
    <source>
        <dbReference type="EMBL" id="MDN3578290.1"/>
    </source>
</evidence>
<evidence type="ECO:0008006" key="4">
    <source>
        <dbReference type="Google" id="ProtNLM"/>
    </source>
</evidence>
<sequence length="132" mass="14884">MKTYIRSNDRYKVAAVALTLFANSLALAQPHQDDESELVAKVRADGTLFGFAQACKLSKDEITNLFNLKFAATRELAQSKVPHYTPEHFKADFRSGIETANGFVRLTDPESDAYKRNCEDIQQKVKSLLQKK</sequence>
<dbReference type="RefSeq" id="WP_290333640.1">
    <property type="nucleotide sequence ID" value="NZ_JAUFPU010000018.1"/>
</dbReference>
<gene>
    <name evidence="2" type="ORF">QWZ03_16090</name>
</gene>
<dbReference type="Proteomes" id="UP001180081">
    <property type="component" value="Unassembled WGS sequence"/>
</dbReference>
<protein>
    <recommendedName>
        <fullName evidence="4">DUF5329 domain-containing protein</fullName>
    </recommendedName>
</protein>
<name>A0ABT8B909_9NEIS</name>